<keyword evidence="1" id="KW-1133">Transmembrane helix</keyword>
<feature type="transmembrane region" description="Helical" evidence="1">
    <location>
        <begin position="284"/>
        <end position="305"/>
    </location>
</feature>
<sequence length="415" mass="49202">MAVLQLFSLLLAIPLILFFMFVFPEKFYATLLFFYEPQTRIPFILLFTLLFLWRHLTKRHKEHTYDYFDDLSLTEKRIDGKFYHYSNYIDAKDKGANFTLFIDGKCGYDFMLKYENRFEKLLKSLHLSYECQSGNKKFDDTIYILSDDKILCRDLKTDTQLQTLIFELFWNLKEHNFTLKYLQYYDGRLILHAATKESNDRTLQEIEKLCDMAAPIMREVIMHLPDKTEQKNHNIYREKSSRMITISLALFIALFLNGAIKLLLESASIFYTPRLIERYHFLVPSLEITLLLVSVYSIFVLIYFYKSSRLALALFIGISLGSAALFLTSITALKEMNIYLDTSKARVELHRVTDTRAVRGRNSRYYVTFDKLDEMRVPYGVYKQYQKNNFSIIYIRQGFLDAPWIYSIKRVSHSQ</sequence>
<feature type="transmembrane region" description="Helical" evidence="1">
    <location>
        <begin position="40"/>
        <end position="56"/>
    </location>
</feature>
<dbReference type="KEGG" id="spal:FM071_09265"/>
<name>A0A7M1BCG2_9BACT</name>
<evidence type="ECO:0000313" key="3">
    <source>
        <dbReference type="Proteomes" id="UP000593580"/>
    </source>
</evidence>
<dbReference type="Proteomes" id="UP000593580">
    <property type="component" value="Chromosome"/>
</dbReference>
<evidence type="ECO:0000313" key="2">
    <source>
        <dbReference type="EMBL" id="QOP46472.1"/>
    </source>
</evidence>
<organism evidence="2 3">
    <name type="scientific">Sulfurimonas paralvinellae</name>
    <dbReference type="NCBI Taxonomy" id="317658"/>
    <lineage>
        <taxon>Bacteria</taxon>
        <taxon>Pseudomonadati</taxon>
        <taxon>Campylobacterota</taxon>
        <taxon>Epsilonproteobacteria</taxon>
        <taxon>Campylobacterales</taxon>
        <taxon>Sulfurimonadaceae</taxon>
        <taxon>Sulfurimonas</taxon>
    </lineage>
</organism>
<gene>
    <name evidence="2" type="ORF">FM071_09265</name>
</gene>
<dbReference type="AlphaFoldDB" id="A0A7M1BCG2"/>
<accession>A0A7M1BCG2</accession>
<keyword evidence="1" id="KW-0812">Transmembrane</keyword>
<evidence type="ECO:0000256" key="1">
    <source>
        <dbReference type="SAM" id="Phobius"/>
    </source>
</evidence>
<proteinExistence type="predicted"/>
<reference evidence="2 3" key="1">
    <citation type="submission" date="2019-07" db="EMBL/GenBank/DDBJ databases">
        <title>Sulfurimonas paralvinellae sp. nov., a novel mesophilic, hydrogen- and sulfur-oxidizing chemolithoautotroph within the Epsilonproteo- bacteria isolated from a deep-sea hydrothermal vent polychaete nest, reclassification of Thiomicrospira denitrificans as Sulfurimonas denitrificans comb. nov. and emended description of the genus Sulfurimonas.</title>
        <authorList>
            <person name="Wang S."/>
            <person name="Jiang L."/>
            <person name="Shao Z."/>
        </authorList>
    </citation>
    <scope>NUCLEOTIDE SEQUENCE [LARGE SCALE GENOMIC DNA]</scope>
    <source>
        <strain evidence="2 3">GO25</strain>
    </source>
</reference>
<dbReference type="RefSeq" id="WP_193110731.1">
    <property type="nucleotide sequence ID" value="NZ_CP041406.1"/>
</dbReference>
<feature type="transmembrane region" description="Helical" evidence="1">
    <location>
        <begin position="243"/>
        <end position="264"/>
    </location>
</feature>
<keyword evidence="3" id="KW-1185">Reference proteome</keyword>
<feature type="transmembrane region" description="Helical" evidence="1">
    <location>
        <begin position="312"/>
        <end position="333"/>
    </location>
</feature>
<dbReference type="EMBL" id="CP041406">
    <property type="protein sequence ID" value="QOP46472.1"/>
    <property type="molecule type" value="Genomic_DNA"/>
</dbReference>
<keyword evidence="1" id="KW-0472">Membrane</keyword>
<protein>
    <submittedName>
        <fullName evidence="2">Uncharacterized protein</fullName>
    </submittedName>
</protein>